<evidence type="ECO:0000313" key="2">
    <source>
        <dbReference type="EMBL" id="TQL68558.1"/>
    </source>
</evidence>
<organism evidence="2 3">
    <name type="scientific">Nocardioides albertanoniae</name>
    <dbReference type="NCBI Taxonomy" id="1175486"/>
    <lineage>
        <taxon>Bacteria</taxon>
        <taxon>Bacillati</taxon>
        <taxon>Actinomycetota</taxon>
        <taxon>Actinomycetes</taxon>
        <taxon>Propionibacteriales</taxon>
        <taxon>Nocardioidaceae</taxon>
        <taxon>Nocardioides</taxon>
    </lineage>
</organism>
<name>A0A543A7I9_9ACTN</name>
<dbReference type="OrthoDB" id="3683556at2"/>
<dbReference type="AlphaFoldDB" id="A0A543A7I9"/>
<accession>A0A543A7I9</accession>
<dbReference type="EMBL" id="VFOV01000001">
    <property type="protein sequence ID" value="TQL68558.1"/>
    <property type="molecule type" value="Genomic_DNA"/>
</dbReference>
<comment type="caution">
    <text evidence="2">The sequence shown here is derived from an EMBL/GenBank/DDBJ whole genome shotgun (WGS) entry which is preliminary data.</text>
</comment>
<reference evidence="2 3" key="1">
    <citation type="submission" date="2019-06" db="EMBL/GenBank/DDBJ databases">
        <title>Sequencing the genomes of 1000 actinobacteria strains.</title>
        <authorList>
            <person name="Klenk H.-P."/>
        </authorList>
    </citation>
    <scope>NUCLEOTIDE SEQUENCE [LARGE SCALE GENOMIC DNA]</scope>
    <source>
        <strain evidence="2 3">DSM 25218</strain>
    </source>
</reference>
<gene>
    <name evidence="2" type="ORF">FB381_2449</name>
</gene>
<keyword evidence="3" id="KW-1185">Reference proteome</keyword>
<dbReference type="Pfam" id="PF16170">
    <property type="entry name" value="DUF4873"/>
    <property type="match status" value="1"/>
</dbReference>
<protein>
    <submittedName>
        <fullName evidence="2">Uncharacterized protein DUF4873</fullName>
    </submittedName>
</protein>
<dbReference type="InterPro" id="IPR032371">
    <property type="entry name" value="DUF4873"/>
</dbReference>
<feature type="domain" description="DUF4873" evidence="1">
    <location>
        <begin position="9"/>
        <end position="91"/>
    </location>
</feature>
<dbReference type="Proteomes" id="UP000320209">
    <property type="component" value="Unassembled WGS sequence"/>
</dbReference>
<evidence type="ECO:0000259" key="1">
    <source>
        <dbReference type="Pfam" id="PF16170"/>
    </source>
</evidence>
<dbReference type="RefSeq" id="WP_141780536.1">
    <property type="nucleotide sequence ID" value="NZ_VFOV01000001.1"/>
</dbReference>
<sequence>MSEHEPQHLYDGPARLESEAGVWESDVALRGVFQPIDGHFHWYGRIGTTLAGVRNGQTVTVRTDHGAAEGRLSDLDPWGRFRVAGTGRPPF</sequence>
<proteinExistence type="predicted"/>
<evidence type="ECO:0000313" key="3">
    <source>
        <dbReference type="Proteomes" id="UP000320209"/>
    </source>
</evidence>